<sequence>MQAQDHSADGVNERKVTAERDEGFVVFHIGMRINALWKIHRWLPLVFVAPRMVRELVGDSESGLLGNRTVVGPGIRNIGFVQYWESFDALEAYARDSDRLHFPAWQEYYEDGINTDASVGIWHETYLVDADGFETIYNNMPAHGLAACDGTKIVSATARRKTAAGRLGDADDSFGDTSDSSRTASQ</sequence>
<reference evidence="2 3" key="1">
    <citation type="journal article" date="2014" name="PLoS Genet.">
        <title>Phylogenetically driven sequencing of extremely halophilic archaea reveals strategies for static and dynamic osmo-response.</title>
        <authorList>
            <person name="Becker E.A."/>
            <person name="Seitzer P.M."/>
            <person name="Tritt A."/>
            <person name="Larsen D."/>
            <person name="Krusor M."/>
            <person name="Yao A.I."/>
            <person name="Wu D."/>
            <person name="Madern D."/>
            <person name="Eisen J.A."/>
            <person name="Darling A.E."/>
            <person name="Facciotti M.T."/>
        </authorList>
    </citation>
    <scope>NUCLEOTIDE SEQUENCE [LARGE SCALE GENOMIC DNA]</scope>
    <source>
        <strain evidence="2 3">GA33</strain>
    </source>
</reference>
<dbReference type="Pfam" id="PF13826">
    <property type="entry name" value="Monooxy_af470-like"/>
    <property type="match status" value="1"/>
</dbReference>
<dbReference type="InterPro" id="IPR025444">
    <property type="entry name" value="Monooxy_af470"/>
</dbReference>
<dbReference type="OrthoDB" id="198893at2157"/>
<evidence type="ECO:0000256" key="1">
    <source>
        <dbReference type="SAM" id="MobiDB-lite"/>
    </source>
</evidence>
<evidence type="ECO:0008006" key="4">
    <source>
        <dbReference type="Google" id="ProtNLM"/>
    </source>
</evidence>
<dbReference type="eggNOG" id="arCOG13329">
    <property type="taxonomic scope" value="Archaea"/>
</dbReference>
<keyword evidence="3" id="KW-1185">Reference proteome</keyword>
<accession>L9W3R8</accession>
<proteinExistence type="predicted"/>
<dbReference type="EMBL" id="AOHW01000022">
    <property type="protein sequence ID" value="ELY42978.1"/>
    <property type="molecule type" value="Genomic_DNA"/>
</dbReference>
<dbReference type="Proteomes" id="UP000011599">
    <property type="component" value="Unassembled WGS sequence"/>
</dbReference>
<evidence type="ECO:0000313" key="2">
    <source>
        <dbReference type="EMBL" id="ELY42978.1"/>
    </source>
</evidence>
<comment type="caution">
    <text evidence="2">The sequence shown here is derived from an EMBL/GenBank/DDBJ whole genome shotgun (WGS) entry which is preliminary data.</text>
</comment>
<evidence type="ECO:0000313" key="3">
    <source>
        <dbReference type="Proteomes" id="UP000011599"/>
    </source>
</evidence>
<name>L9W3R8_9EURY</name>
<dbReference type="AlphaFoldDB" id="L9W3R8"/>
<feature type="compositionally biased region" description="Polar residues" evidence="1">
    <location>
        <begin position="175"/>
        <end position="186"/>
    </location>
</feature>
<protein>
    <recommendedName>
        <fullName evidence="4">DUF4188 domain-containing protein</fullName>
    </recommendedName>
</protein>
<dbReference type="PATRIC" id="fig|1114856.3.peg.1375"/>
<organism evidence="2 3">
    <name type="scientific">Natronorubrum tibetense GA33</name>
    <dbReference type="NCBI Taxonomy" id="1114856"/>
    <lineage>
        <taxon>Archaea</taxon>
        <taxon>Methanobacteriati</taxon>
        <taxon>Methanobacteriota</taxon>
        <taxon>Stenosarchaea group</taxon>
        <taxon>Halobacteria</taxon>
        <taxon>Halobacteriales</taxon>
        <taxon>Natrialbaceae</taxon>
        <taxon>Natronorubrum</taxon>
    </lineage>
</organism>
<gene>
    <name evidence="2" type="ORF">C496_06577</name>
</gene>
<dbReference type="RefSeq" id="WP_006089135.1">
    <property type="nucleotide sequence ID" value="NZ_AOHW01000022.1"/>
</dbReference>
<feature type="region of interest" description="Disordered" evidence="1">
    <location>
        <begin position="165"/>
        <end position="186"/>
    </location>
</feature>